<gene>
    <name evidence="1" type="ORF">M595_2214</name>
</gene>
<organism evidence="1 2">
    <name type="scientific">Lyngbya aestuarii BL J</name>
    <dbReference type="NCBI Taxonomy" id="1348334"/>
    <lineage>
        <taxon>Bacteria</taxon>
        <taxon>Bacillati</taxon>
        <taxon>Cyanobacteriota</taxon>
        <taxon>Cyanophyceae</taxon>
        <taxon>Oscillatoriophycideae</taxon>
        <taxon>Oscillatoriales</taxon>
        <taxon>Microcoleaceae</taxon>
        <taxon>Lyngbya</taxon>
    </lineage>
</organism>
<name>U7QL15_9CYAN</name>
<evidence type="ECO:0000313" key="2">
    <source>
        <dbReference type="Proteomes" id="UP000017127"/>
    </source>
</evidence>
<dbReference type="OrthoDB" id="7025931at2"/>
<comment type="caution">
    <text evidence="1">The sequence shown here is derived from an EMBL/GenBank/DDBJ whole genome shotgun (WGS) entry which is preliminary data.</text>
</comment>
<proteinExistence type="predicted"/>
<dbReference type="EMBL" id="AUZM01000017">
    <property type="protein sequence ID" value="ERT07805.1"/>
    <property type="molecule type" value="Genomic_DNA"/>
</dbReference>
<reference evidence="1 2" key="1">
    <citation type="journal article" date="2013" name="Front. Microbiol.">
        <title>Comparative genomic analyses of the cyanobacterium, Lyngbya aestuarii BL J, a powerful hydrogen producer.</title>
        <authorList>
            <person name="Kothari A."/>
            <person name="Vaughn M."/>
            <person name="Garcia-Pichel F."/>
        </authorList>
    </citation>
    <scope>NUCLEOTIDE SEQUENCE [LARGE SCALE GENOMIC DNA]</scope>
    <source>
        <strain evidence="1 2">BL J</strain>
    </source>
</reference>
<dbReference type="RefSeq" id="WP_023065961.1">
    <property type="nucleotide sequence ID" value="NZ_AUZM01000017.1"/>
</dbReference>
<sequence length="387" mass="43422">MLIDTTFLVDDPVIIQGLIDGSLKRFGGVIRETDTGQIVRHLVEPPGLIKTLSKFNKVEENLASVLKLTQISAGATVLNLGVSVAGFIYMGFKLHQIQASLDTLHKLVEAGFDRIENRLNQMSNQLVYLCLLVEYNTEEQKRLGNAIAELHQTIILKEIAALQAELLNRNRFPDSPVQDTLKVASKVRMILSNQAVQTLPELDAETILKADIAVQGWAVATAVEANLLLETGLINDAEQLLTLEAPRFKQVAIQWADKLLVDERSQFSTAYRFGASRFHPHISRERVERIAQISSVDCGLSANKIKERQQEAEVEFEMFHASQLDQKWTYQQIAIAEYLDTLSELSARLESLQAFSKLCQRLGVKNIRDILPSQNSEPSFYLLNPEL</sequence>
<dbReference type="Proteomes" id="UP000017127">
    <property type="component" value="Unassembled WGS sequence"/>
</dbReference>
<dbReference type="AlphaFoldDB" id="U7QL15"/>
<keyword evidence="2" id="KW-1185">Reference proteome</keyword>
<protein>
    <submittedName>
        <fullName evidence="1">Uncharacterized protein</fullName>
    </submittedName>
</protein>
<accession>U7QL15</accession>
<evidence type="ECO:0000313" key="1">
    <source>
        <dbReference type="EMBL" id="ERT07805.1"/>
    </source>
</evidence>
<dbReference type="PATRIC" id="fig|1348334.3.peg.2148"/>